<evidence type="ECO:0000313" key="2">
    <source>
        <dbReference type="EMBL" id="OHS98035.1"/>
    </source>
</evidence>
<dbReference type="SUPFAM" id="SSF140860">
    <property type="entry name" value="Pseudo ankyrin repeat-like"/>
    <property type="match status" value="1"/>
</dbReference>
<reference evidence="2" key="1">
    <citation type="submission" date="2016-10" db="EMBL/GenBank/DDBJ databases">
        <authorList>
            <person name="Benchimol M."/>
            <person name="Almeida L.G."/>
            <person name="Vasconcelos A.T."/>
            <person name="Perreira-Neves A."/>
            <person name="Rosa I.A."/>
            <person name="Tasca T."/>
            <person name="Bogo M.R."/>
            <person name="de Souza W."/>
        </authorList>
    </citation>
    <scope>NUCLEOTIDE SEQUENCE [LARGE SCALE GENOMIC DNA]</scope>
    <source>
        <strain evidence="2">K</strain>
    </source>
</reference>
<feature type="repeat" description="ANK" evidence="1">
    <location>
        <begin position="723"/>
        <end position="755"/>
    </location>
</feature>
<sequence>MTSKEIQPTIVWIFNASEKDIKKFTEQHSTNLICSENQYFSYVYMKIQNIRVSLYSGAFNSLTNAQNAQIDNHNCYKKGTTSIFMILADQESLLKGTFIKMLIYDATITATEIYNDASQYGNVELQYINPNLEVYLMYSSYEEAEKAFDNFKNNQKYSCKINQSNDLSNFENKTYFVENLPNHMNTSANFGSFLQNYGKIIYAYVFSIDCVNQPKIEDSTEKNTENDTQHMNQESFGGFFSMKTRQMAKYAKHALQHIDSVRCRKSMTKNELIKYTKERSQLFNHDVIVESDNYNGNRFVSYCEFLLEKPTLNTICTHIDSQFSCTESREDNFVELFTSDFKNIPHTISCIESCVNMFCLYPRRFYAIEFLDKSNLYNFKYQNNVHRNFYREINISNHIFASQIQFCELYYYCSKFHRIYHNISHLITEMSKNFIINSFNLKDNEKVMKTIRKLQVMISTDSIIDDIVKIVLFKILLHHIKNRNLIYQFILLMYSEHEMALFVFYQLIYNDDMNMLFLYSNSKNLYKFESNVMSILYYYYKKRALDISHIHYYLKMNLHVNSLSFIMHFWFWKEIEDIDKQLSHKYVTYSFLDHMTEYDGRGEFADHGFPDDEFFLEYKKYRNIIKEYDNLKANGWEKLDKIRNNGILIPQTIENYLYNDDVTNFQKMIHQFNINIGNYKIHDNIYLYQLTIPNLSLYEAAIVFGSIKCFKYLILNYYDQISLNELPLSFAVQGGNLEILHLLIQHNCNLDIKTALHVSMELNNPEIFDWLMENYNHDRSVLDNQSIVQFSISWGFYYGIIQLLNDNSKKTVDEVMGALSGIENISSLIHHALKIV</sequence>
<dbReference type="EMBL" id="MLAK01001079">
    <property type="protein sequence ID" value="OHS98035.1"/>
    <property type="molecule type" value="Genomic_DNA"/>
</dbReference>
<name>A0A1J4JKG1_9EUKA</name>
<dbReference type="InterPro" id="IPR036770">
    <property type="entry name" value="Ankyrin_rpt-contain_sf"/>
</dbReference>
<organism evidence="2 3">
    <name type="scientific">Tritrichomonas foetus</name>
    <dbReference type="NCBI Taxonomy" id="1144522"/>
    <lineage>
        <taxon>Eukaryota</taxon>
        <taxon>Metamonada</taxon>
        <taxon>Parabasalia</taxon>
        <taxon>Tritrichomonadida</taxon>
        <taxon>Tritrichomonadidae</taxon>
        <taxon>Tritrichomonas</taxon>
    </lineage>
</organism>
<dbReference type="Proteomes" id="UP000179807">
    <property type="component" value="Unassembled WGS sequence"/>
</dbReference>
<dbReference type="VEuPathDB" id="TrichDB:TRFO_35642"/>
<keyword evidence="1" id="KW-0040">ANK repeat</keyword>
<proteinExistence type="predicted"/>
<dbReference type="Gene3D" id="1.25.40.20">
    <property type="entry name" value="Ankyrin repeat-containing domain"/>
    <property type="match status" value="1"/>
</dbReference>
<comment type="caution">
    <text evidence="2">The sequence shown here is derived from an EMBL/GenBank/DDBJ whole genome shotgun (WGS) entry which is preliminary data.</text>
</comment>
<gene>
    <name evidence="2" type="ORF">TRFO_35642</name>
</gene>
<protein>
    <submittedName>
        <fullName evidence="2">Uncharacterized protein</fullName>
    </submittedName>
</protein>
<evidence type="ECO:0000313" key="3">
    <source>
        <dbReference type="Proteomes" id="UP000179807"/>
    </source>
</evidence>
<dbReference type="PROSITE" id="PS50088">
    <property type="entry name" value="ANK_REPEAT"/>
    <property type="match status" value="1"/>
</dbReference>
<dbReference type="Pfam" id="PF12796">
    <property type="entry name" value="Ank_2"/>
    <property type="match status" value="1"/>
</dbReference>
<dbReference type="RefSeq" id="XP_068351172.1">
    <property type="nucleotide sequence ID" value="XM_068510376.1"/>
</dbReference>
<keyword evidence="3" id="KW-1185">Reference proteome</keyword>
<dbReference type="InterPro" id="IPR002110">
    <property type="entry name" value="Ankyrin_rpt"/>
</dbReference>
<accession>A0A1J4JKG1</accession>
<evidence type="ECO:0000256" key="1">
    <source>
        <dbReference type="PROSITE-ProRule" id="PRU00023"/>
    </source>
</evidence>
<dbReference type="AlphaFoldDB" id="A0A1J4JKG1"/>
<dbReference type="GeneID" id="94845080"/>